<evidence type="ECO:0000313" key="3">
    <source>
        <dbReference type="Proteomes" id="UP001632037"/>
    </source>
</evidence>
<dbReference type="Pfam" id="PF13637">
    <property type="entry name" value="Ank_4"/>
    <property type="match status" value="2"/>
</dbReference>
<keyword evidence="3" id="KW-1185">Reference proteome</keyword>
<dbReference type="Proteomes" id="UP001632037">
    <property type="component" value="Unassembled WGS sequence"/>
</dbReference>
<dbReference type="EMBL" id="JBIMZQ010000019">
    <property type="protein sequence ID" value="KAL3665740.1"/>
    <property type="molecule type" value="Genomic_DNA"/>
</dbReference>
<accession>A0ABD3FJI6</accession>
<feature type="signal peptide" evidence="1">
    <location>
        <begin position="1"/>
        <end position="23"/>
    </location>
</feature>
<dbReference type="SUPFAM" id="SSF48403">
    <property type="entry name" value="Ankyrin repeat"/>
    <property type="match status" value="1"/>
</dbReference>
<dbReference type="SMART" id="SM00248">
    <property type="entry name" value="ANK"/>
    <property type="match status" value="7"/>
</dbReference>
<dbReference type="SUPFAM" id="SSF140860">
    <property type="entry name" value="Pseudo ankyrin repeat-like"/>
    <property type="match status" value="1"/>
</dbReference>
<dbReference type="AlphaFoldDB" id="A0ABD3FJI6"/>
<dbReference type="Gene3D" id="1.25.40.20">
    <property type="entry name" value="Ankyrin repeat-containing domain"/>
    <property type="match status" value="3"/>
</dbReference>
<evidence type="ECO:0000256" key="1">
    <source>
        <dbReference type="SAM" id="SignalP"/>
    </source>
</evidence>
<dbReference type="Pfam" id="PF12796">
    <property type="entry name" value="Ank_2"/>
    <property type="match status" value="1"/>
</dbReference>
<dbReference type="InterPro" id="IPR036770">
    <property type="entry name" value="Ankyrin_rpt-contain_sf"/>
</dbReference>
<feature type="chain" id="PRO_5044867787" evidence="1">
    <location>
        <begin position="24"/>
        <end position="595"/>
    </location>
</feature>
<sequence length="595" mass="67123">MKATWLPAPLSIVTLALSDKAVADLPHVASLISSFLDCSLNIPLHQACATGSLALLDRIWFHSQLPRREDWRWCPAASLQTNRHYKRWQFSQSLIQAIRRRDLALVDWIFRHFKHCVSDVEVVEEAASTGQLEILKFLLEKNSGHTQEEYEAGDANDGGNGVTWGGDDMELAMRNGHSDVVRWLLEHTSIIRRKQAVVLMHAVLSGNLPIVKLLISRGFRMEQPLHLVNGAGSEGHLELLQWLLQQNLLGEGLLVRLSSKHLNVNTWLVEAGLECGPERAFVEACGEGQLSVLGWLANYMKTKGGFLFTNTAESAMESAARNGHLEVVKWLIERGFPVRGTTYAIHFAAARGHLEVAKYLHAQGFTGCNQGTLRKAAKGGHLAVVQWLWNQFEDDSKTDLRTKRKREECSRHSSKLEMDYVVTKAAKNGHLDVVQWVCTHTTVNSTKEAIASAASRGHFLVVKWLHENRPNEGSQTEVMDATADYGDLSLLKCLHTNRPDEGWSTVAIDNAARRGHLHVLRWLLDHKLLYKDSMPMDATHLALMGNHFDALLLLHHEYKDWSSEPVYLENEDDDPYNEHMMAWFQENLRDSSEAD</sequence>
<comment type="caution">
    <text evidence="2">The sequence shown here is derived from an EMBL/GenBank/DDBJ whole genome shotgun (WGS) entry which is preliminary data.</text>
</comment>
<dbReference type="InterPro" id="IPR052050">
    <property type="entry name" value="SecEffector_AnkRepeat"/>
</dbReference>
<dbReference type="InterPro" id="IPR002110">
    <property type="entry name" value="Ankyrin_rpt"/>
</dbReference>
<proteinExistence type="predicted"/>
<dbReference type="PANTHER" id="PTHR46586:SF3">
    <property type="entry name" value="ANKYRIN REPEAT-CONTAINING PROTEIN"/>
    <property type="match status" value="1"/>
</dbReference>
<organism evidence="2 3">
    <name type="scientific">Phytophthora oleae</name>
    <dbReference type="NCBI Taxonomy" id="2107226"/>
    <lineage>
        <taxon>Eukaryota</taxon>
        <taxon>Sar</taxon>
        <taxon>Stramenopiles</taxon>
        <taxon>Oomycota</taxon>
        <taxon>Peronosporomycetes</taxon>
        <taxon>Peronosporales</taxon>
        <taxon>Peronosporaceae</taxon>
        <taxon>Phytophthora</taxon>
    </lineage>
</organism>
<dbReference type="PANTHER" id="PTHR46586">
    <property type="entry name" value="ANKYRIN REPEAT-CONTAINING PROTEIN"/>
    <property type="match status" value="1"/>
</dbReference>
<evidence type="ECO:0000313" key="2">
    <source>
        <dbReference type="EMBL" id="KAL3665740.1"/>
    </source>
</evidence>
<reference evidence="2 3" key="1">
    <citation type="submission" date="2024-09" db="EMBL/GenBank/DDBJ databases">
        <title>Genome sequencing and assembly of Phytophthora oleae, isolate VK10A, causative agent of rot of olive drupes.</title>
        <authorList>
            <person name="Conti Taguali S."/>
            <person name="Riolo M."/>
            <person name="La Spada F."/>
            <person name="Cacciola S.O."/>
            <person name="Dionisio G."/>
        </authorList>
    </citation>
    <scope>NUCLEOTIDE SEQUENCE [LARGE SCALE GENOMIC DNA]</scope>
    <source>
        <strain evidence="2 3">VK10A</strain>
    </source>
</reference>
<protein>
    <submittedName>
        <fullName evidence="2">Uncharacterized protein</fullName>
    </submittedName>
</protein>
<name>A0ABD3FJI6_9STRA</name>
<gene>
    <name evidence="2" type="ORF">V7S43_009173</name>
</gene>
<keyword evidence="1" id="KW-0732">Signal</keyword>